<sequence length="1040" mass="115055">MPRPGQPPPSTLRNRNRITNKTRLKIIHGDIDVDQIIPDEDEEKNRLLQSVAGVDQEDANEHHLQAVLSQAASQAASGKATKDNEQLAAFIPIPEHSGFAENYTSLYPADRWKDPVSYIQSSSVIDEYTAAALADGCTYYMDERDKEWLDRNNEEARGEGTSAQGSVLTSSGRVSGRSAKGKGKESEDAQPSLMSEDEFELVMGLFEKITQEKTEFLHHSLESGQMHFPEFSEYQEVLSLPLPPATFASYSPPTWLPQPSHLLRLARVVYPYWKERCLERAGRRIIPHLNFDESDTLNESYVCFRRRETKAVRKTRASQATSSDKLSRLQSEFEYPLQLATQLLAREQLKRDSARQSHHVWNLRMKMVDLKIKNPTFGDKIDEELLIDKERPTKKAEPSSRVRLPAKSEASAQPSASAREIIRPKERFASYQGKIEQMLQIRKDQDMQWEDHVDIGYVQPTITPYGSRLFKYISAPSELGQPSTDADAAAGLVPKRSIRLRYGRGGRTFIDRRPHSSQGNFKRCRRIMTSDDDEDAMEVDDVELHEEADCRLSERWRFDADDGPPYGPNGAEEQDRVLVDDFDSKFISNLLDQSDLTTLMTDFSIPVIKDGKRESYTPYRLGMTPPMMPIAPRTSSQPQVPVQGVTPVSQQVHAHQSVPISQQLKLPSSVSTQQARASGSNQPTASQPPTTLSTVQSSASRPSAVIPSPQVIHNGRPAMNMPRVDMMKLAFNHSLPSALQSKIEPISQSDVGNHTKSQPDEQHQLVRSKSQQQQVAQSSQPDQSQVQISTTTAVNGLHPTYAALANANPSAYNISHYMPHYPANPVSSGLNNQQLQHLKSVFNSANAGGSQNYNSALFTQMQMPKNSSAVANGTSGTPAVNGSSNIHNFTAPPVRPMQRVQSGSTVNGSSSSPPRPASTVNGIQHDPSASPSPRMMHALVPGEHIPARTSSANGSRTGFRPPSNGMQNGAQIVYGPNSIQQQQMLQMHSQSPPQPVYNSPQAYSLSPSPPKMQPVSMSNAGSPLLQQQQQQVVGNSQGVY</sequence>
<dbReference type="Pfam" id="PF10513">
    <property type="entry name" value="EPL1"/>
    <property type="match status" value="1"/>
</dbReference>
<dbReference type="GO" id="GO:0006357">
    <property type="term" value="P:regulation of transcription by RNA polymerase II"/>
    <property type="evidence" value="ECO:0007669"/>
    <property type="project" value="InterPro"/>
</dbReference>
<dbReference type="InterPro" id="IPR019542">
    <property type="entry name" value="Enhancer_polycomb-like_N"/>
</dbReference>
<dbReference type="InterPro" id="IPR024943">
    <property type="entry name" value="Enhancer_polycomb"/>
</dbReference>
<keyword evidence="5 7" id="KW-0539">Nucleus</keyword>
<dbReference type="EMBL" id="JANVFS010000048">
    <property type="protein sequence ID" value="KAJ4465818.1"/>
    <property type="molecule type" value="Genomic_DNA"/>
</dbReference>
<keyword evidence="3 7" id="KW-0805">Transcription regulation</keyword>
<reference evidence="10" key="2">
    <citation type="journal article" date="2023" name="Proc. Natl. Acad. Sci. U.S.A.">
        <title>A global phylogenomic analysis of the shiitake genus Lentinula.</title>
        <authorList>
            <person name="Sierra-Patev S."/>
            <person name="Min B."/>
            <person name="Naranjo-Ortiz M."/>
            <person name="Looney B."/>
            <person name="Konkel Z."/>
            <person name="Slot J.C."/>
            <person name="Sakamoto Y."/>
            <person name="Steenwyk J.L."/>
            <person name="Rokas A."/>
            <person name="Carro J."/>
            <person name="Camarero S."/>
            <person name="Ferreira P."/>
            <person name="Molpeceres G."/>
            <person name="Ruiz-Duenas F.J."/>
            <person name="Serrano A."/>
            <person name="Henrissat B."/>
            <person name="Drula E."/>
            <person name="Hughes K.W."/>
            <person name="Mata J.L."/>
            <person name="Ishikawa N.K."/>
            <person name="Vargas-Isla R."/>
            <person name="Ushijima S."/>
            <person name="Smith C.A."/>
            <person name="Donoghue J."/>
            <person name="Ahrendt S."/>
            <person name="Andreopoulos W."/>
            <person name="He G."/>
            <person name="LaButti K."/>
            <person name="Lipzen A."/>
            <person name="Ng V."/>
            <person name="Riley R."/>
            <person name="Sandor L."/>
            <person name="Barry K."/>
            <person name="Martinez A.T."/>
            <person name="Xiao Y."/>
            <person name="Gibbons J.G."/>
            <person name="Terashima K."/>
            <person name="Grigoriev I.V."/>
            <person name="Hibbett D."/>
        </authorList>
    </citation>
    <scope>NUCLEOTIDE SEQUENCE</scope>
    <source>
        <strain evidence="10">Sp2 HRB7682 ss15</strain>
    </source>
</reference>
<comment type="caution">
    <text evidence="10">The sequence shown here is derived from an EMBL/GenBank/DDBJ whole genome shotgun (WGS) entry which is preliminary data.</text>
</comment>
<comment type="function">
    <text evidence="6">Component of the NuA4 histone acetyltransferase complex which is involved in transcriptional activation of selected genes principally by acetylation of nucleosomal histone H4 and H2A. The NuA4 complex is also involved in DNA repair. Involved in gene silencing by neighboring heterochromatin, blockage of the silencing spreading along the chromosome, and required for cell cycle progression through G2/M.</text>
</comment>
<evidence type="ECO:0000313" key="11">
    <source>
        <dbReference type="Proteomes" id="UP001150238"/>
    </source>
</evidence>
<feature type="compositionally biased region" description="Polar residues" evidence="8">
    <location>
        <begin position="1015"/>
        <end position="1025"/>
    </location>
</feature>
<feature type="compositionally biased region" description="Polar residues" evidence="8">
    <location>
        <begin position="658"/>
        <end position="701"/>
    </location>
</feature>
<evidence type="ECO:0000256" key="1">
    <source>
        <dbReference type="ARBA" id="ARBA00004123"/>
    </source>
</evidence>
<evidence type="ECO:0000256" key="6">
    <source>
        <dbReference type="ARBA" id="ARBA00025513"/>
    </source>
</evidence>
<dbReference type="AlphaFoldDB" id="A0A9W8ZSV6"/>
<dbReference type="GO" id="GO:0005634">
    <property type="term" value="C:nucleus"/>
    <property type="evidence" value="ECO:0007669"/>
    <property type="project" value="UniProtKB-SubCell"/>
</dbReference>
<dbReference type="Proteomes" id="UP001150238">
    <property type="component" value="Unassembled WGS sequence"/>
</dbReference>
<evidence type="ECO:0000256" key="4">
    <source>
        <dbReference type="ARBA" id="ARBA00023163"/>
    </source>
</evidence>
<feature type="region of interest" description="Disordered" evidence="8">
    <location>
        <begin position="868"/>
        <end position="1040"/>
    </location>
</feature>
<feature type="domain" description="Enhancer of polycomb-like N-terminal" evidence="9">
    <location>
        <begin position="15"/>
        <end position="208"/>
    </location>
</feature>
<feature type="compositionally biased region" description="Basic and acidic residues" evidence="8">
    <location>
        <begin position="389"/>
        <end position="400"/>
    </location>
</feature>
<evidence type="ECO:0000256" key="8">
    <source>
        <dbReference type="SAM" id="MobiDB-lite"/>
    </source>
</evidence>
<feature type="compositionally biased region" description="Low complexity" evidence="8">
    <location>
        <begin position="634"/>
        <end position="652"/>
    </location>
</feature>
<feature type="region of interest" description="Disordered" evidence="8">
    <location>
        <begin position="154"/>
        <end position="193"/>
    </location>
</feature>
<evidence type="ECO:0000313" key="10">
    <source>
        <dbReference type="EMBL" id="KAJ4465818.1"/>
    </source>
</evidence>
<organism evidence="10 11">
    <name type="scientific">Lentinula lateritia</name>
    <dbReference type="NCBI Taxonomy" id="40482"/>
    <lineage>
        <taxon>Eukaryota</taxon>
        <taxon>Fungi</taxon>
        <taxon>Dikarya</taxon>
        <taxon>Basidiomycota</taxon>
        <taxon>Agaricomycotina</taxon>
        <taxon>Agaricomycetes</taxon>
        <taxon>Agaricomycetidae</taxon>
        <taxon>Agaricales</taxon>
        <taxon>Marasmiineae</taxon>
        <taxon>Omphalotaceae</taxon>
        <taxon>Lentinula</taxon>
    </lineage>
</organism>
<feature type="compositionally biased region" description="Low complexity" evidence="8">
    <location>
        <begin position="902"/>
        <end position="912"/>
    </location>
</feature>
<reference evidence="10" key="1">
    <citation type="submission" date="2022-08" db="EMBL/GenBank/DDBJ databases">
        <authorList>
            <consortium name="DOE Joint Genome Institute"/>
            <person name="Min B."/>
            <person name="Riley R."/>
            <person name="Sierra-Patev S."/>
            <person name="Naranjo-Ortiz M."/>
            <person name="Looney B."/>
            <person name="Konkel Z."/>
            <person name="Slot J.C."/>
            <person name="Sakamoto Y."/>
            <person name="Steenwyk J.L."/>
            <person name="Rokas A."/>
            <person name="Carro J."/>
            <person name="Camarero S."/>
            <person name="Ferreira P."/>
            <person name="Molpeceres G."/>
            <person name="Ruiz-Duenas F.J."/>
            <person name="Serrano A."/>
            <person name="Henrissat B."/>
            <person name="Drula E."/>
            <person name="Hughes K.W."/>
            <person name="Mata J.L."/>
            <person name="Ishikawa N.K."/>
            <person name="Vargas-Isla R."/>
            <person name="Ushijima S."/>
            <person name="Smith C.A."/>
            <person name="Ahrendt S."/>
            <person name="Andreopoulos W."/>
            <person name="He G."/>
            <person name="Labutti K."/>
            <person name="Lipzen A."/>
            <person name="Ng V."/>
            <person name="Sandor L."/>
            <person name="Barry K."/>
            <person name="Martinez A.T."/>
            <person name="Xiao Y."/>
            <person name="Gibbons J.G."/>
            <person name="Terashima K."/>
            <person name="Hibbett D.S."/>
            <person name="Grigoriev I.V."/>
        </authorList>
    </citation>
    <scope>NUCLEOTIDE SEQUENCE</scope>
    <source>
        <strain evidence="10">Sp2 HRB7682 ss15</strain>
    </source>
</reference>
<feature type="compositionally biased region" description="Low complexity" evidence="8">
    <location>
        <begin position="767"/>
        <end position="787"/>
    </location>
</feature>
<evidence type="ECO:0000256" key="2">
    <source>
        <dbReference type="ARBA" id="ARBA00008035"/>
    </source>
</evidence>
<evidence type="ECO:0000256" key="3">
    <source>
        <dbReference type="ARBA" id="ARBA00023015"/>
    </source>
</evidence>
<comment type="subcellular location">
    <subcellularLocation>
        <location evidence="1 7">Nucleus</location>
    </subcellularLocation>
</comment>
<proteinExistence type="inferred from homology"/>
<feature type="compositionally biased region" description="Polar residues" evidence="8">
    <location>
        <begin position="918"/>
        <end position="931"/>
    </location>
</feature>
<name>A0A9W8ZSV6_9AGAR</name>
<evidence type="ECO:0000256" key="5">
    <source>
        <dbReference type="ARBA" id="ARBA00023242"/>
    </source>
</evidence>
<feature type="region of interest" description="Disordered" evidence="8">
    <location>
        <begin position="749"/>
        <end position="787"/>
    </location>
</feature>
<dbReference type="GO" id="GO:0035267">
    <property type="term" value="C:NuA4 histone acetyltransferase complex"/>
    <property type="evidence" value="ECO:0007669"/>
    <property type="project" value="InterPro"/>
</dbReference>
<feature type="compositionally biased region" description="Polar residues" evidence="8">
    <location>
        <begin position="868"/>
        <end position="888"/>
    </location>
</feature>
<evidence type="ECO:0000256" key="7">
    <source>
        <dbReference type="RuleBase" id="RU361124"/>
    </source>
</evidence>
<feature type="region of interest" description="Disordered" evidence="8">
    <location>
        <begin position="389"/>
        <end position="418"/>
    </location>
</feature>
<comment type="similarity">
    <text evidence="2 7">Belongs to the enhancer of polycomb family.</text>
</comment>
<dbReference type="PANTHER" id="PTHR14898">
    <property type="entry name" value="ENHANCER OF POLYCOMB"/>
    <property type="match status" value="1"/>
</dbReference>
<gene>
    <name evidence="10" type="ORF">C8J55DRAFT_566070</name>
</gene>
<feature type="region of interest" description="Disordered" evidence="8">
    <location>
        <begin position="616"/>
        <end position="718"/>
    </location>
</feature>
<feature type="compositionally biased region" description="Polar residues" evidence="8">
    <location>
        <begin position="161"/>
        <end position="173"/>
    </location>
</feature>
<protein>
    <recommendedName>
        <fullName evidence="7">Enhancer of polycomb-like protein</fullName>
    </recommendedName>
</protein>
<feature type="compositionally biased region" description="Low complexity" evidence="8">
    <location>
        <begin position="980"/>
        <end position="991"/>
    </location>
</feature>
<evidence type="ECO:0000259" key="9">
    <source>
        <dbReference type="Pfam" id="PF10513"/>
    </source>
</evidence>
<keyword evidence="4 7" id="KW-0804">Transcription</keyword>
<accession>A0A9W8ZSV6</accession>
<feature type="compositionally biased region" description="Polar residues" evidence="8">
    <location>
        <begin position="996"/>
        <end position="1006"/>
    </location>
</feature>